<dbReference type="Pfam" id="PF12171">
    <property type="entry name" value="zf-C2H2_jaz"/>
    <property type="match status" value="1"/>
</dbReference>
<evidence type="ECO:0000256" key="5">
    <source>
        <dbReference type="ARBA" id="ARBA00022723"/>
    </source>
</evidence>
<dbReference type="GO" id="GO:0005737">
    <property type="term" value="C:cytoplasm"/>
    <property type="evidence" value="ECO:0007669"/>
    <property type="project" value="UniProtKB-SubCell"/>
</dbReference>
<evidence type="ECO:0000256" key="1">
    <source>
        <dbReference type="ARBA" id="ARBA00004123"/>
    </source>
</evidence>
<dbReference type="GO" id="GO:0042254">
    <property type="term" value="P:ribosome biogenesis"/>
    <property type="evidence" value="ECO:0007669"/>
    <property type="project" value="UniProtKB-KW"/>
</dbReference>
<comment type="subcellular location">
    <subcellularLocation>
        <location evidence="2">Cytoplasm</location>
    </subcellularLocation>
    <subcellularLocation>
        <location evidence="1">Nucleus</location>
    </subcellularLocation>
</comment>
<keyword evidence="4" id="KW-0690">Ribosome biogenesis</keyword>
<dbReference type="AlphaFoldDB" id="A0A0G4G2Q0"/>
<reference evidence="12 13" key="1">
    <citation type="submission" date="2014-11" db="EMBL/GenBank/DDBJ databases">
        <authorList>
            <person name="Zhu J."/>
            <person name="Qi W."/>
            <person name="Song R."/>
        </authorList>
    </citation>
    <scope>NUCLEOTIDE SEQUENCE [LARGE SCALE GENOMIC DNA]</scope>
</reference>
<dbReference type="VEuPathDB" id="CryptoDB:Vbra_16817"/>
<feature type="region of interest" description="Disordered" evidence="10">
    <location>
        <begin position="1"/>
        <end position="39"/>
    </location>
</feature>
<dbReference type="PROSITE" id="PS00028">
    <property type="entry name" value="ZINC_FINGER_C2H2_1"/>
    <property type="match status" value="1"/>
</dbReference>
<evidence type="ECO:0000256" key="10">
    <source>
        <dbReference type="SAM" id="MobiDB-lite"/>
    </source>
</evidence>
<dbReference type="OrthoDB" id="24683at2759"/>
<keyword evidence="5" id="KW-0479">Metal-binding</keyword>
<dbReference type="InterPro" id="IPR051879">
    <property type="entry name" value="C2H2-ZF_Maturation_Protein"/>
</dbReference>
<feature type="compositionally biased region" description="Basic residues" evidence="10">
    <location>
        <begin position="1"/>
        <end position="17"/>
    </location>
</feature>
<keyword evidence="6" id="KW-0863">Zinc-finger</keyword>
<dbReference type="SMART" id="SM00451">
    <property type="entry name" value="ZnF_U1"/>
    <property type="match status" value="1"/>
</dbReference>
<dbReference type="GO" id="GO:0043021">
    <property type="term" value="F:ribonucleoprotein complex binding"/>
    <property type="evidence" value="ECO:0007669"/>
    <property type="project" value="UniProtKB-ARBA"/>
</dbReference>
<dbReference type="InterPro" id="IPR036236">
    <property type="entry name" value="Znf_C2H2_sf"/>
</dbReference>
<organism evidence="12 13">
    <name type="scientific">Vitrella brassicaformis (strain CCMP3155)</name>
    <dbReference type="NCBI Taxonomy" id="1169540"/>
    <lineage>
        <taxon>Eukaryota</taxon>
        <taxon>Sar</taxon>
        <taxon>Alveolata</taxon>
        <taxon>Colpodellida</taxon>
        <taxon>Vitrellaceae</taxon>
        <taxon>Vitrella</taxon>
    </lineage>
</organism>
<evidence type="ECO:0000256" key="7">
    <source>
        <dbReference type="ARBA" id="ARBA00022833"/>
    </source>
</evidence>
<evidence type="ECO:0000256" key="6">
    <source>
        <dbReference type="ARBA" id="ARBA00022771"/>
    </source>
</evidence>
<evidence type="ECO:0000313" key="13">
    <source>
        <dbReference type="Proteomes" id="UP000041254"/>
    </source>
</evidence>
<evidence type="ECO:0000256" key="8">
    <source>
        <dbReference type="ARBA" id="ARBA00023242"/>
    </source>
</evidence>
<dbReference type="GO" id="GO:0008270">
    <property type="term" value="F:zinc ion binding"/>
    <property type="evidence" value="ECO:0007669"/>
    <property type="project" value="UniProtKB-KW"/>
</dbReference>
<dbReference type="InParanoid" id="A0A0G4G2Q0"/>
<dbReference type="InterPro" id="IPR013087">
    <property type="entry name" value="Znf_C2H2_type"/>
</dbReference>
<dbReference type="PANTHER" id="PTHR46095">
    <property type="entry name" value="ZINC FINGER PROTEIN 593"/>
    <property type="match status" value="1"/>
</dbReference>
<dbReference type="InterPro" id="IPR003604">
    <property type="entry name" value="Matrin/U1-like-C_Znf_C2H2"/>
</dbReference>
<keyword evidence="8" id="KW-0539">Nucleus</keyword>
<sequence>MGRSKGYRKKHGTKHRGRDTDQIHRDLANPPAHKIDDDLPGRGQFYCISCARYFITEDVLKKHCDSKQHKRRLKTALEAPWTQQDAEAAVGLTTE</sequence>
<evidence type="ECO:0000256" key="3">
    <source>
        <dbReference type="ARBA" id="ARBA00022490"/>
    </source>
</evidence>
<keyword evidence="13" id="KW-1185">Reference proteome</keyword>
<keyword evidence="3" id="KW-0963">Cytoplasm</keyword>
<protein>
    <recommendedName>
        <fullName evidence="11">C2H2-type domain-containing protein</fullName>
    </recommendedName>
</protein>
<dbReference type="FunFam" id="3.30.160.60:FF:000299">
    <property type="entry name" value="Zinc finger protein 593"/>
    <property type="match status" value="1"/>
</dbReference>
<keyword evidence="7" id="KW-0862">Zinc</keyword>
<proteinExistence type="inferred from homology"/>
<comment type="similarity">
    <text evidence="9">Belongs to the ZNF593/BUD20 C2H2-type zinc-finger protein family.</text>
</comment>
<dbReference type="FunCoup" id="A0A0G4G2Q0">
    <property type="interactions" value="135"/>
</dbReference>
<dbReference type="STRING" id="1169540.A0A0G4G2Q0"/>
<dbReference type="OMA" id="RKMETQP"/>
<dbReference type="Gene3D" id="3.30.160.60">
    <property type="entry name" value="Classic Zinc Finger"/>
    <property type="match status" value="1"/>
</dbReference>
<dbReference type="InterPro" id="IPR022755">
    <property type="entry name" value="Znf_C2H2_jaz"/>
</dbReference>
<accession>A0A0G4G2Q0</accession>
<evidence type="ECO:0000256" key="9">
    <source>
        <dbReference type="ARBA" id="ARBA00038064"/>
    </source>
</evidence>
<gene>
    <name evidence="12" type="ORF">Vbra_16817</name>
</gene>
<evidence type="ECO:0000259" key="11">
    <source>
        <dbReference type="PROSITE" id="PS00028"/>
    </source>
</evidence>
<evidence type="ECO:0000256" key="4">
    <source>
        <dbReference type="ARBA" id="ARBA00022517"/>
    </source>
</evidence>
<dbReference type="PANTHER" id="PTHR46095:SF1">
    <property type="entry name" value="ZINC FINGER PROTEIN 593"/>
    <property type="match status" value="1"/>
</dbReference>
<dbReference type="SUPFAM" id="SSF57667">
    <property type="entry name" value="beta-beta-alpha zinc fingers"/>
    <property type="match status" value="1"/>
</dbReference>
<evidence type="ECO:0000256" key="2">
    <source>
        <dbReference type="ARBA" id="ARBA00004496"/>
    </source>
</evidence>
<name>A0A0G4G2Q0_VITBC</name>
<dbReference type="Proteomes" id="UP000041254">
    <property type="component" value="Unassembled WGS sequence"/>
</dbReference>
<dbReference type="GO" id="GO:0005634">
    <property type="term" value="C:nucleus"/>
    <property type="evidence" value="ECO:0007669"/>
    <property type="project" value="UniProtKB-SubCell"/>
</dbReference>
<evidence type="ECO:0000313" key="12">
    <source>
        <dbReference type="EMBL" id="CEM22544.1"/>
    </source>
</evidence>
<dbReference type="GO" id="GO:0003676">
    <property type="term" value="F:nucleic acid binding"/>
    <property type="evidence" value="ECO:0007669"/>
    <property type="project" value="InterPro"/>
</dbReference>
<dbReference type="EMBL" id="CDMY01000553">
    <property type="protein sequence ID" value="CEM22544.1"/>
    <property type="molecule type" value="Genomic_DNA"/>
</dbReference>
<feature type="compositionally biased region" description="Basic and acidic residues" evidence="10">
    <location>
        <begin position="18"/>
        <end position="39"/>
    </location>
</feature>
<feature type="domain" description="C2H2-type" evidence="11">
    <location>
        <begin position="47"/>
        <end position="69"/>
    </location>
</feature>